<dbReference type="GO" id="GO:0005576">
    <property type="term" value="C:extracellular region"/>
    <property type="evidence" value="ECO:0007669"/>
    <property type="project" value="UniProtKB-SubCell"/>
</dbReference>
<name>A0A1H6WBT0_9GAMM</name>
<evidence type="ECO:0000313" key="6">
    <source>
        <dbReference type="Proteomes" id="UP000199005"/>
    </source>
</evidence>
<dbReference type="InterPro" id="IPR001343">
    <property type="entry name" value="Hemolysn_Ca-bd"/>
</dbReference>
<dbReference type="Pfam" id="PF13946">
    <property type="entry name" value="DUF4214"/>
    <property type="match status" value="1"/>
</dbReference>
<dbReference type="STRING" id="170623.SAMN04244579_03281"/>
<feature type="domain" description="DUF4214" evidence="4">
    <location>
        <begin position="286"/>
        <end position="353"/>
    </location>
</feature>
<keyword evidence="3" id="KW-0106">Calcium</keyword>
<evidence type="ECO:0000313" key="5">
    <source>
        <dbReference type="EMBL" id="SEJ14489.1"/>
    </source>
</evidence>
<keyword evidence="2" id="KW-0964">Secreted</keyword>
<dbReference type="EMBL" id="FNYO01000043">
    <property type="protein sequence ID" value="SEJ14489.1"/>
    <property type="molecule type" value="Genomic_DNA"/>
</dbReference>
<organism evidence="5 6">
    <name type="scientific">Azotobacter beijerinckii</name>
    <dbReference type="NCBI Taxonomy" id="170623"/>
    <lineage>
        <taxon>Bacteria</taxon>
        <taxon>Pseudomonadati</taxon>
        <taxon>Pseudomonadota</taxon>
        <taxon>Gammaproteobacteria</taxon>
        <taxon>Pseudomonadales</taxon>
        <taxon>Pseudomonadaceae</taxon>
        <taxon>Azotobacter</taxon>
    </lineage>
</organism>
<evidence type="ECO:0000256" key="3">
    <source>
        <dbReference type="ARBA" id="ARBA00022837"/>
    </source>
</evidence>
<dbReference type="GO" id="GO:0005509">
    <property type="term" value="F:calcium ion binding"/>
    <property type="evidence" value="ECO:0007669"/>
    <property type="project" value="InterPro"/>
</dbReference>
<reference evidence="5 6" key="1">
    <citation type="submission" date="2016-10" db="EMBL/GenBank/DDBJ databases">
        <authorList>
            <person name="de Groot N.N."/>
        </authorList>
    </citation>
    <scope>NUCLEOTIDE SEQUENCE [LARGE SCALE GENOMIC DNA]</scope>
    <source>
        <strain evidence="5 6">DSM 1041</strain>
    </source>
</reference>
<comment type="subcellular location">
    <subcellularLocation>
        <location evidence="1">Secreted</location>
    </subcellularLocation>
</comment>
<dbReference type="InterPro" id="IPR025282">
    <property type="entry name" value="DUF4214"/>
</dbReference>
<dbReference type="RefSeq" id="WP_090901203.1">
    <property type="nucleotide sequence ID" value="NZ_FNYO01000043.1"/>
</dbReference>
<dbReference type="SUPFAM" id="SSF51120">
    <property type="entry name" value="beta-Roll"/>
    <property type="match status" value="1"/>
</dbReference>
<dbReference type="Gene3D" id="2.160.20.160">
    <property type="match status" value="1"/>
</dbReference>
<evidence type="ECO:0000256" key="1">
    <source>
        <dbReference type="ARBA" id="ARBA00004613"/>
    </source>
</evidence>
<dbReference type="InterPro" id="IPR011049">
    <property type="entry name" value="Serralysin-like_metalloprot_C"/>
</dbReference>
<proteinExistence type="predicted"/>
<sequence>MAFNYDIPTSPQELLEILQGILEDNPGLPDLPEIPDLPDLIEIIGGSINVASGTVAEDGTLTTTNGQEGTTPDVLFVDVPGEAGQQQSIVVPNDIQGNTRLYTFSSDADLTMDLNTIERAVILGNGNDFVTVAGDHDTILSGGNGNDTLITSGGDDWVSGDRGNDSISTGAGNDTIVTGLGRDTIDAGEGFDVVEFGGDVENFRFFDIGHGDLLVHNKPSPANSAVISDAEFLQFNDNESIVLVDNETEAEAMRLYDALFDRDADAGGAQYWLDQVDNGTSLIDIANGFLSSAEFQDTNGSLDNAAFVDLLYQNALDRPADEAGKEFWVSALDSGATQAEVVIGIVGSDEAANAIDNVHIIPGNQV</sequence>
<evidence type="ECO:0000259" key="4">
    <source>
        <dbReference type="Pfam" id="PF13946"/>
    </source>
</evidence>
<dbReference type="Proteomes" id="UP000199005">
    <property type="component" value="Unassembled WGS sequence"/>
</dbReference>
<dbReference type="InterPro" id="IPR050557">
    <property type="entry name" value="RTX_toxin/Mannuronan_C5-epim"/>
</dbReference>
<dbReference type="PRINTS" id="PR00313">
    <property type="entry name" value="CABNDNGRPT"/>
</dbReference>
<dbReference type="PANTHER" id="PTHR38340:SF1">
    <property type="entry name" value="S-LAYER PROTEIN"/>
    <property type="match status" value="1"/>
</dbReference>
<dbReference type="Gene3D" id="1.10.3130.20">
    <property type="entry name" value="Phycobilisome linker domain"/>
    <property type="match status" value="1"/>
</dbReference>
<dbReference type="AlphaFoldDB" id="A0A1H6WBT0"/>
<dbReference type="Pfam" id="PF00353">
    <property type="entry name" value="HemolysinCabind"/>
    <property type="match status" value="1"/>
</dbReference>
<dbReference type="PANTHER" id="PTHR38340">
    <property type="entry name" value="S-LAYER PROTEIN"/>
    <property type="match status" value="1"/>
</dbReference>
<gene>
    <name evidence="5" type="ORF">SAMN04244579_03281</name>
</gene>
<accession>A0A1H6WBT0</accession>
<dbReference type="InterPro" id="IPR038255">
    <property type="entry name" value="PBS_linker_sf"/>
</dbReference>
<protein>
    <submittedName>
        <fullName evidence="5">Hemolysin-type calcium-binding repeat-containing protein</fullName>
    </submittedName>
</protein>
<evidence type="ECO:0000256" key="2">
    <source>
        <dbReference type="ARBA" id="ARBA00022525"/>
    </source>
</evidence>